<organism evidence="2 3">
    <name type="scientific">Mycolicibacterium smegmatis (strain ATCC 700084 / mc(2)155)</name>
    <name type="common">Mycobacterium smegmatis</name>
    <dbReference type="NCBI Taxonomy" id="246196"/>
    <lineage>
        <taxon>Bacteria</taxon>
        <taxon>Bacillati</taxon>
        <taxon>Actinomycetota</taxon>
        <taxon>Actinomycetes</taxon>
        <taxon>Mycobacteriales</taxon>
        <taxon>Mycobacteriaceae</taxon>
        <taxon>Mycolicibacterium</taxon>
    </lineage>
</organism>
<accession>I7FWR4</accession>
<feature type="region of interest" description="Disordered" evidence="1">
    <location>
        <begin position="1"/>
        <end position="280"/>
    </location>
</feature>
<evidence type="ECO:0000256" key="1">
    <source>
        <dbReference type="SAM" id="MobiDB-lite"/>
    </source>
</evidence>
<reference evidence="2 3" key="1">
    <citation type="journal article" date="2007" name="Genome Biol.">
        <title>Interrupted coding sequences in Mycobacterium smegmatis: authentic mutations or sequencing errors?</title>
        <authorList>
            <person name="Deshayes C."/>
            <person name="Perrodou E."/>
            <person name="Gallien S."/>
            <person name="Euphrasie D."/>
            <person name="Schaeffer C."/>
            <person name="Van-Dorsselaer A."/>
            <person name="Poch O."/>
            <person name="Lecompte O."/>
            <person name="Reyrat J.M."/>
        </authorList>
    </citation>
    <scope>NUCLEOTIDE SEQUENCE [LARGE SCALE GENOMIC DNA]</scope>
    <source>
        <strain evidence="3">ATCC 700084 / mc(2)155</strain>
    </source>
</reference>
<protein>
    <submittedName>
        <fullName evidence="2">Uncharacterized protein</fullName>
    </submittedName>
</protein>
<dbReference type="EMBL" id="CP001663">
    <property type="protein sequence ID" value="AFP37117.1"/>
    <property type="molecule type" value="Genomic_DNA"/>
</dbReference>
<name>I7FWR4_MYCS2</name>
<feature type="compositionally biased region" description="Basic and acidic residues" evidence="1">
    <location>
        <begin position="224"/>
        <end position="234"/>
    </location>
</feature>
<feature type="compositionally biased region" description="Basic and acidic residues" evidence="1">
    <location>
        <begin position="164"/>
        <end position="184"/>
    </location>
</feature>
<gene>
    <name evidence="2" type="ordered locus">MSMEI_0636</name>
</gene>
<feature type="compositionally biased region" description="Low complexity" evidence="1">
    <location>
        <begin position="45"/>
        <end position="54"/>
    </location>
</feature>
<feature type="compositionally biased region" description="Basic and acidic residues" evidence="1">
    <location>
        <begin position="198"/>
        <end position="214"/>
    </location>
</feature>
<dbReference type="AlphaFoldDB" id="I7FWR4"/>
<sequence>MQIRAGTSPSPGSRAPVPPRRAPPQGSARPPAGTPSGDHPALWPRRSSAGAPACCRRRPARARGRRRAYEEMPPVGRREELADRADVCPREPRPAHDHRPDRAHRHEGEPLPDACPVLGGAQRIWRRAADPAQNSGEREHDEPARPNLHAQHVDRGQQVVCDIVQREGHRHVGDEARERRDRCDTAGQRPGGPRPQRRRSETGHHQADRFDPRRAGVSGGECGQGREKHQDGRRQRQGPHAFGDHAAGFLRQREHRDRHTDPDRHRNREALHHLDADIHE</sequence>
<evidence type="ECO:0000313" key="3">
    <source>
        <dbReference type="Proteomes" id="UP000006158"/>
    </source>
</evidence>
<feature type="compositionally biased region" description="Basic residues" evidence="1">
    <location>
        <begin position="55"/>
        <end position="66"/>
    </location>
</feature>
<feature type="compositionally biased region" description="Basic and acidic residues" evidence="1">
    <location>
        <begin position="251"/>
        <end position="280"/>
    </location>
</feature>
<feature type="compositionally biased region" description="Basic and acidic residues" evidence="1">
    <location>
        <begin position="76"/>
        <end position="109"/>
    </location>
</feature>
<dbReference type="Proteomes" id="UP000006158">
    <property type="component" value="Chromosome"/>
</dbReference>
<dbReference type="KEGG" id="msg:MSMEI_0636"/>
<proteinExistence type="predicted"/>
<evidence type="ECO:0000313" key="2">
    <source>
        <dbReference type="EMBL" id="AFP37117.1"/>
    </source>
</evidence>
<reference evidence="2 3" key="2">
    <citation type="journal article" date="2009" name="Genome Res.">
        <title>Ortho-proteogenomics: multiple proteomes investigation through orthology and a new MS-based protocol.</title>
        <authorList>
            <person name="Gallien S."/>
            <person name="Perrodou E."/>
            <person name="Carapito C."/>
            <person name="Deshayes C."/>
            <person name="Reyrat J.M."/>
            <person name="Van Dorsselaer A."/>
            <person name="Poch O."/>
            <person name="Schaeffer C."/>
            <person name="Lecompte O."/>
        </authorList>
    </citation>
    <scope>NUCLEOTIDE SEQUENCE [LARGE SCALE GENOMIC DNA]</scope>
    <source>
        <strain evidence="3">ATCC 700084 / mc(2)155</strain>
    </source>
</reference>